<feature type="compositionally biased region" description="Polar residues" evidence="1">
    <location>
        <begin position="200"/>
        <end position="212"/>
    </location>
</feature>
<protein>
    <submittedName>
        <fullName evidence="3">Uncharacterized protein</fullName>
    </submittedName>
</protein>
<keyword evidence="2" id="KW-0812">Transmembrane</keyword>
<dbReference type="EMBL" id="JBBXMP010000025">
    <property type="protein sequence ID" value="KAL0067534.1"/>
    <property type="molecule type" value="Genomic_DNA"/>
</dbReference>
<keyword evidence="2" id="KW-1133">Transmembrane helix</keyword>
<feature type="compositionally biased region" description="Pro residues" evidence="1">
    <location>
        <begin position="150"/>
        <end position="166"/>
    </location>
</feature>
<comment type="caution">
    <text evidence="3">The sequence shown here is derived from an EMBL/GenBank/DDBJ whole genome shotgun (WGS) entry which is preliminary data.</text>
</comment>
<keyword evidence="2" id="KW-0472">Membrane</keyword>
<feature type="transmembrane region" description="Helical" evidence="2">
    <location>
        <begin position="364"/>
        <end position="386"/>
    </location>
</feature>
<feature type="region of interest" description="Disordered" evidence="1">
    <location>
        <begin position="1"/>
        <end position="287"/>
    </location>
</feature>
<evidence type="ECO:0000256" key="1">
    <source>
        <dbReference type="SAM" id="MobiDB-lite"/>
    </source>
</evidence>
<evidence type="ECO:0000256" key="2">
    <source>
        <dbReference type="SAM" id="Phobius"/>
    </source>
</evidence>
<gene>
    <name evidence="3" type="ORF">AAF712_005525</name>
</gene>
<evidence type="ECO:0000313" key="4">
    <source>
        <dbReference type="Proteomes" id="UP001437256"/>
    </source>
</evidence>
<proteinExistence type="predicted"/>
<evidence type="ECO:0000313" key="3">
    <source>
        <dbReference type="EMBL" id="KAL0067534.1"/>
    </source>
</evidence>
<organism evidence="3 4">
    <name type="scientific">Marasmius tenuissimus</name>
    <dbReference type="NCBI Taxonomy" id="585030"/>
    <lineage>
        <taxon>Eukaryota</taxon>
        <taxon>Fungi</taxon>
        <taxon>Dikarya</taxon>
        <taxon>Basidiomycota</taxon>
        <taxon>Agaricomycotina</taxon>
        <taxon>Agaricomycetes</taxon>
        <taxon>Agaricomycetidae</taxon>
        <taxon>Agaricales</taxon>
        <taxon>Marasmiineae</taxon>
        <taxon>Marasmiaceae</taxon>
        <taxon>Marasmius</taxon>
    </lineage>
</organism>
<name>A0ABR3A2D6_9AGAR</name>
<accession>A0ABR3A2D6</accession>
<feature type="compositionally biased region" description="Pro residues" evidence="1">
    <location>
        <begin position="275"/>
        <end position="287"/>
    </location>
</feature>
<dbReference type="Proteomes" id="UP001437256">
    <property type="component" value="Unassembled WGS sequence"/>
</dbReference>
<sequence length="449" mass="49146">MAPPLAGKPPFATDLPDSYYEQPDSTPQPQRRQRQPAPPNPNNRTSAYDTYDDYLTDDEPASKRQSGAGALGAGFLNGSSDDSDDDEDGFKPPRKQKSPSPPPSPKHLQFDSKHALLAAAAGVGKSSSPPHVIAAPRPGYVAPIAAFSLPPSPTKSIQPPPSPEKVPPTFTNPFDNQPPRQPQPTNPFAAPRQNPFDPPRQQQNPFESSPRQNPFDPPRQHPTQRQPHPNMYPQQQRINPFLPQAQPQPRQPQPQYPQSQMRQHIPHFGSSTPIPSTPHPLQPPMTPITPVFLRPAKERDVQFVDQEPIMRASKEDTFLPSRGQKGDHFWRRFSMVAHEEKGGKKTNSDWLSKTQTGANRMSRWVWLVGVCFILVVGGAIGLGWWVSHNDTEATQPGVLGGSAGETAGPVTMSRSVVGASGSKGVVQPTHTVARRVVYVDARATGVPLL</sequence>
<reference evidence="3 4" key="1">
    <citation type="submission" date="2024-05" db="EMBL/GenBank/DDBJ databases">
        <title>A draft genome resource for the thread blight pathogen Marasmius tenuissimus strain MS-2.</title>
        <authorList>
            <person name="Yulfo-Soto G.E."/>
            <person name="Baruah I.K."/>
            <person name="Amoako-Attah I."/>
            <person name="Bukari Y."/>
            <person name="Meinhardt L.W."/>
            <person name="Bailey B.A."/>
            <person name="Cohen S.P."/>
        </authorList>
    </citation>
    <scope>NUCLEOTIDE SEQUENCE [LARGE SCALE GENOMIC DNA]</scope>
    <source>
        <strain evidence="3 4">MS-2</strain>
    </source>
</reference>
<keyword evidence="4" id="KW-1185">Reference proteome</keyword>
<feature type="compositionally biased region" description="Acidic residues" evidence="1">
    <location>
        <begin position="50"/>
        <end position="59"/>
    </location>
</feature>